<name>A0A015MZV6_RHIIW</name>
<dbReference type="AlphaFoldDB" id="A0A015MZV6"/>
<accession>A0A015MZV6</accession>
<comment type="caution">
    <text evidence="2">The sequence shown here is derived from an EMBL/GenBank/DDBJ whole genome shotgun (WGS) entry which is preliminary data.</text>
</comment>
<gene>
    <name evidence="2" type="ORF">RirG_070270</name>
</gene>
<proteinExistence type="predicted"/>
<dbReference type="PANTHER" id="PTHR31635:SF196">
    <property type="entry name" value="REVERSE TRANSCRIPTASE DOMAIN-CONTAINING PROTEIN-RELATED"/>
    <property type="match status" value="1"/>
</dbReference>
<evidence type="ECO:0000313" key="2">
    <source>
        <dbReference type="EMBL" id="EXX72333.1"/>
    </source>
</evidence>
<dbReference type="InterPro" id="IPR000477">
    <property type="entry name" value="RT_dom"/>
</dbReference>
<dbReference type="OrthoDB" id="2444730at2759"/>
<dbReference type="Pfam" id="PF00078">
    <property type="entry name" value="RVT_1"/>
    <property type="match status" value="1"/>
</dbReference>
<evidence type="ECO:0000313" key="3">
    <source>
        <dbReference type="Proteomes" id="UP000022910"/>
    </source>
</evidence>
<evidence type="ECO:0000259" key="1">
    <source>
        <dbReference type="PROSITE" id="PS50878"/>
    </source>
</evidence>
<organism evidence="2 3">
    <name type="scientific">Rhizophagus irregularis (strain DAOM 197198w)</name>
    <name type="common">Glomus intraradices</name>
    <dbReference type="NCBI Taxonomy" id="1432141"/>
    <lineage>
        <taxon>Eukaryota</taxon>
        <taxon>Fungi</taxon>
        <taxon>Fungi incertae sedis</taxon>
        <taxon>Mucoromycota</taxon>
        <taxon>Glomeromycotina</taxon>
        <taxon>Glomeromycetes</taxon>
        <taxon>Glomerales</taxon>
        <taxon>Glomeraceae</taxon>
        <taxon>Rhizophagus</taxon>
    </lineage>
</organism>
<dbReference type="EMBL" id="JEMT01015553">
    <property type="protein sequence ID" value="EXX72333.1"/>
    <property type="molecule type" value="Genomic_DNA"/>
</dbReference>
<dbReference type="PANTHER" id="PTHR31635">
    <property type="entry name" value="REVERSE TRANSCRIPTASE DOMAIN-CONTAINING PROTEIN-RELATED"/>
    <property type="match status" value="1"/>
</dbReference>
<protein>
    <recommendedName>
        <fullName evidence="1">Reverse transcriptase domain-containing protein</fullName>
    </recommendedName>
</protein>
<keyword evidence="3" id="KW-1185">Reference proteome</keyword>
<feature type="domain" description="Reverse transcriptase" evidence="1">
    <location>
        <begin position="1"/>
        <end position="160"/>
    </location>
</feature>
<dbReference type="HOGENOM" id="CLU_002435_7_0_1"/>
<dbReference type="PROSITE" id="PS50878">
    <property type="entry name" value="RT_POL"/>
    <property type="match status" value="1"/>
</dbReference>
<reference evidence="2 3" key="1">
    <citation type="submission" date="2014-02" db="EMBL/GenBank/DDBJ databases">
        <title>Single nucleus genome sequencing reveals high similarity among nuclei of an endomycorrhizal fungus.</title>
        <authorList>
            <person name="Lin K."/>
            <person name="Geurts R."/>
            <person name="Zhang Z."/>
            <person name="Limpens E."/>
            <person name="Saunders D.G."/>
            <person name="Mu D."/>
            <person name="Pang E."/>
            <person name="Cao H."/>
            <person name="Cha H."/>
            <person name="Lin T."/>
            <person name="Zhou Q."/>
            <person name="Shang Y."/>
            <person name="Li Y."/>
            <person name="Ivanov S."/>
            <person name="Sharma T."/>
            <person name="Velzen R.V."/>
            <person name="Ruijter N.D."/>
            <person name="Aanen D.K."/>
            <person name="Win J."/>
            <person name="Kamoun S."/>
            <person name="Bisseling T."/>
            <person name="Huang S."/>
        </authorList>
    </citation>
    <scope>NUCLEOTIDE SEQUENCE [LARGE SCALE GENOMIC DNA]</scope>
    <source>
        <strain evidence="3">DAOM197198w</strain>
    </source>
</reference>
<dbReference type="Proteomes" id="UP000022910">
    <property type="component" value="Unassembled WGS sequence"/>
</dbReference>
<sequence length="160" mass="19060">MENTTEKWKKGIIYPINKTTRSHWNYDLKLIRPIVLLETVRKIWFKILVNRLSNILTKEQVLTNTNYAALRNESTLEPLKIVQSVIEDANKYKKEAWILLIDIFKAYDSVSSLMLKKCMERIKLPKNFINFVMDVNQNRYNRVLVNNDLTEEYYIEDGID</sequence>